<dbReference type="SUPFAM" id="SSF57850">
    <property type="entry name" value="RING/U-box"/>
    <property type="match status" value="1"/>
</dbReference>
<protein>
    <recommendedName>
        <fullName evidence="4">RING-type domain-containing protein</fullName>
    </recommendedName>
</protein>
<dbReference type="InterPro" id="IPR013083">
    <property type="entry name" value="Znf_RING/FYVE/PHD"/>
</dbReference>
<dbReference type="GO" id="GO:0008270">
    <property type="term" value="F:zinc ion binding"/>
    <property type="evidence" value="ECO:0007669"/>
    <property type="project" value="UniProtKB-KW"/>
</dbReference>
<accession>A0A7J6MUL5</accession>
<reference evidence="5 6" key="1">
    <citation type="submission" date="2020-04" db="EMBL/GenBank/DDBJ databases">
        <title>Perkinsus olseni comparative genomics.</title>
        <authorList>
            <person name="Bogema D.R."/>
        </authorList>
    </citation>
    <scope>NUCLEOTIDE SEQUENCE [LARGE SCALE GENOMIC DNA]</scope>
    <source>
        <strain evidence="5">ATCC PRA-31</strain>
    </source>
</reference>
<comment type="caution">
    <text evidence="5">The sequence shown here is derived from an EMBL/GenBank/DDBJ whole genome shotgun (WGS) entry which is preliminary data.</text>
</comment>
<name>A0A7J6MUL5_PEROL</name>
<keyword evidence="3" id="KW-0472">Membrane</keyword>
<dbReference type="Pfam" id="PF13920">
    <property type="entry name" value="zf-C3HC4_3"/>
    <property type="match status" value="1"/>
</dbReference>
<dbReference type="PROSITE" id="PS50089">
    <property type="entry name" value="ZF_RING_2"/>
    <property type="match status" value="1"/>
</dbReference>
<feature type="domain" description="RING-type" evidence="4">
    <location>
        <begin position="539"/>
        <end position="581"/>
    </location>
</feature>
<dbReference type="PANTHER" id="PTHR12109">
    <property type="entry name" value="RING FINGER PROTEIN 141-RELATED"/>
    <property type="match status" value="1"/>
</dbReference>
<keyword evidence="3" id="KW-0812">Transmembrane</keyword>
<feature type="compositionally biased region" description="Polar residues" evidence="2">
    <location>
        <begin position="616"/>
        <end position="626"/>
    </location>
</feature>
<proteinExistence type="predicted"/>
<feature type="transmembrane region" description="Helical" evidence="3">
    <location>
        <begin position="402"/>
        <end position="423"/>
    </location>
</feature>
<keyword evidence="1" id="KW-0479">Metal-binding</keyword>
<sequence>MRECVGLCLSRECGLDVELWLRQEGTCKVLREWRATARDYYQPVMPERSTIQNTQVDADRHGTDINELLEGSLTPEFSAIRLPGEAPGRVFLMREQATPWRITYPGCPPQQIHELPWTVREESFVFDGPELLLTTLKHTRLWQQRGRHPSILRGKEYSARGGAFRIVLASDLALGIRRKMAPLWLLIVERSSGGDQPAGGVSEPEYCEESVQDFLSEMLSEAGPAGQIDLEIQVHSCMRAIHDRGSDEPSARERLLALYAYNFIELAKDASQMILPGSASVLLREQEAGASAGRSALPAAALEPVIDAGLKPIHLVNPPLPRATDCEFIKDFGFSVVQSRPRPPPSAPSPQRPNGNKCCRSVATFTSMSIPHLKGTLGISRILQELDRGADSDAEEGGSTSMFWLLLLLLVLPLICILVGLLVGKKNTPTRQVYTCALCRRDYRLSVNAVQPETLSDWVCARCLYSRPAAEREDQAREERVAKRLEELRQVDSKEVRLTKVNTNFYKLRKSIVSHDGTGLPPGGGGNPGRCRLSVPGECIICLEGETTCDIVLLPCGHSGLCEACCEDVVRKHEGKCPICRDEIEMIARLKRKTFASAPTAPEVNDLEAGAGADSQPPNQDGSQGKRTSIYLAEVIPCPDASARVGA</sequence>
<dbReference type="InterPro" id="IPR001841">
    <property type="entry name" value="Znf_RING"/>
</dbReference>
<dbReference type="SMART" id="SM00184">
    <property type="entry name" value="RING"/>
    <property type="match status" value="1"/>
</dbReference>
<dbReference type="AlphaFoldDB" id="A0A7J6MUL5"/>
<evidence type="ECO:0000313" key="6">
    <source>
        <dbReference type="Proteomes" id="UP000572268"/>
    </source>
</evidence>
<evidence type="ECO:0000256" key="3">
    <source>
        <dbReference type="SAM" id="Phobius"/>
    </source>
</evidence>
<evidence type="ECO:0000313" key="5">
    <source>
        <dbReference type="EMBL" id="KAF4675194.1"/>
    </source>
</evidence>
<organism evidence="5 6">
    <name type="scientific">Perkinsus olseni</name>
    <name type="common">Perkinsus atlanticus</name>
    <dbReference type="NCBI Taxonomy" id="32597"/>
    <lineage>
        <taxon>Eukaryota</taxon>
        <taxon>Sar</taxon>
        <taxon>Alveolata</taxon>
        <taxon>Perkinsozoa</taxon>
        <taxon>Perkinsea</taxon>
        <taxon>Perkinsida</taxon>
        <taxon>Perkinsidae</taxon>
        <taxon>Perkinsus</taxon>
    </lineage>
</organism>
<dbReference type="Proteomes" id="UP000572268">
    <property type="component" value="Unassembled WGS sequence"/>
</dbReference>
<evidence type="ECO:0000256" key="1">
    <source>
        <dbReference type="PROSITE-ProRule" id="PRU00175"/>
    </source>
</evidence>
<keyword evidence="1" id="KW-0862">Zinc</keyword>
<evidence type="ECO:0000259" key="4">
    <source>
        <dbReference type="PROSITE" id="PS50089"/>
    </source>
</evidence>
<dbReference type="InterPro" id="IPR047126">
    <property type="entry name" value="RNF141-like"/>
</dbReference>
<feature type="region of interest" description="Disordered" evidence="2">
    <location>
        <begin position="605"/>
        <end position="626"/>
    </location>
</feature>
<gene>
    <name evidence="5" type="ORF">FOL46_002460</name>
</gene>
<keyword evidence="1" id="KW-0863">Zinc-finger</keyword>
<dbReference type="EMBL" id="JABANN010000018">
    <property type="protein sequence ID" value="KAF4675194.1"/>
    <property type="molecule type" value="Genomic_DNA"/>
</dbReference>
<dbReference type="Gene3D" id="3.30.40.10">
    <property type="entry name" value="Zinc/RING finger domain, C3HC4 (zinc finger)"/>
    <property type="match status" value="1"/>
</dbReference>
<evidence type="ECO:0000256" key="2">
    <source>
        <dbReference type="SAM" id="MobiDB-lite"/>
    </source>
</evidence>
<keyword evidence="3" id="KW-1133">Transmembrane helix</keyword>